<dbReference type="OrthoDB" id="529403at2"/>
<gene>
    <name evidence="2" type="ORF">Oscil6304_0586</name>
</gene>
<dbReference type="EMBL" id="CP003607">
    <property type="protein sequence ID" value="AFY80327.1"/>
    <property type="molecule type" value="Genomic_DNA"/>
</dbReference>
<feature type="region of interest" description="Disordered" evidence="1">
    <location>
        <begin position="1"/>
        <end position="25"/>
    </location>
</feature>
<dbReference type="KEGG" id="oac:Oscil6304_0586"/>
<feature type="compositionally biased region" description="Basic and acidic residues" evidence="1">
    <location>
        <begin position="16"/>
        <end position="25"/>
    </location>
</feature>
<proteinExistence type="predicted"/>
<accession>K9TBT7</accession>
<organism evidence="2 3">
    <name type="scientific">Oscillatoria acuminata PCC 6304</name>
    <dbReference type="NCBI Taxonomy" id="56110"/>
    <lineage>
        <taxon>Bacteria</taxon>
        <taxon>Bacillati</taxon>
        <taxon>Cyanobacteriota</taxon>
        <taxon>Cyanophyceae</taxon>
        <taxon>Oscillatoriophycideae</taxon>
        <taxon>Oscillatoriales</taxon>
        <taxon>Oscillatoriaceae</taxon>
        <taxon>Oscillatoria</taxon>
    </lineage>
</organism>
<evidence type="ECO:0000313" key="2">
    <source>
        <dbReference type="EMBL" id="AFY80327.1"/>
    </source>
</evidence>
<keyword evidence="3" id="KW-1185">Reference proteome</keyword>
<evidence type="ECO:0000256" key="1">
    <source>
        <dbReference type="SAM" id="MobiDB-lite"/>
    </source>
</evidence>
<name>K9TBT7_9CYAN</name>
<reference evidence="2 3" key="1">
    <citation type="submission" date="2012-06" db="EMBL/GenBank/DDBJ databases">
        <title>Finished chromosome of genome of Oscillatoria acuminata PCC 6304.</title>
        <authorList>
            <consortium name="US DOE Joint Genome Institute"/>
            <person name="Gugger M."/>
            <person name="Coursin T."/>
            <person name="Rippka R."/>
            <person name="Tandeau De Marsac N."/>
            <person name="Huntemann M."/>
            <person name="Wei C.-L."/>
            <person name="Han J."/>
            <person name="Detter J.C."/>
            <person name="Han C."/>
            <person name="Tapia R."/>
            <person name="Davenport K."/>
            <person name="Daligault H."/>
            <person name="Erkkila T."/>
            <person name="Gu W."/>
            <person name="Munk A.C.C."/>
            <person name="Teshima H."/>
            <person name="Xu Y."/>
            <person name="Chain P."/>
            <person name="Chen A."/>
            <person name="Krypides N."/>
            <person name="Mavromatis K."/>
            <person name="Markowitz V."/>
            <person name="Szeto E."/>
            <person name="Ivanova N."/>
            <person name="Mikhailova N."/>
            <person name="Ovchinnikova G."/>
            <person name="Pagani I."/>
            <person name="Pati A."/>
            <person name="Goodwin L."/>
            <person name="Peters L."/>
            <person name="Pitluck S."/>
            <person name="Woyke T."/>
            <person name="Kerfeld C."/>
        </authorList>
    </citation>
    <scope>NUCLEOTIDE SEQUENCE [LARGE SCALE GENOMIC DNA]</scope>
    <source>
        <strain evidence="2 3">PCC 6304</strain>
    </source>
</reference>
<dbReference type="AlphaFoldDB" id="K9TBT7"/>
<dbReference type="Proteomes" id="UP000010367">
    <property type="component" value="Chromosome"/>
</dbReference>
<dbReference type="InParanoid" id="K9TBT7"/>
<protein>
    <submittedName>
        <fullName evidence="2">Uncharacterized protein</fullName>
    </submittedName>
</protein>
<dbReference type="HOGENOM" id="CLU_134386_0_0_3"/>
<dbReference type="RefSeq" id="WP_015146977.1">
    <property type="nucleotide sequence ID" value="NC_019693.1"/>
</dbReference>
<evidence type="ECO:0000313" key="3">
    <source>
        <dbReference type="Proteomes" id="UP000010367"/>
    </source>
</evidence>
<dbReference type="eggNOG" id="ENOG5032SHT">
    <property type="taxonomic scope" value="Bacteria"/>
</dbReference>
<sequence length="169" mass="19384">MARKSKGFGELLKQQQADKSHQKGLEKLEQKVKKGPLGDKFAGMVKNPKGEVKMSEVLEAFVEPYLDFIHDHDEREKLFTLAVMAWNLALMPEKKRPSMIDELLKVGLKGNDPLAQQDTLEIIDELIARKEEFFAKHKRFIVDFQLQDRGNEFHLSVASTFSNALEFPN</sequence>